<keyword evidence="4" id="KW-1185">Reference proteome</keyword>
<proteinExistence type="predicted"/>
<keyword evidence="1" id="KW-1133">Transmembrane helix</keyword>
<dbReference type="EMBL" id="BAAARY010000012">
    <property type="protein sequence ID" value="GAA2526626.1"/>
    <property type="molecule type" value="Genomic_DNA"/>
</dbReference>
<gene>
    <name evidence="3" type="ORF">GCM10010201_26700</name>
</gene>
<dbReference type="RefSeq" id="WP_344172861.1">
    <property type="nucleotide sequence ID" value="NZ_BAAARY010000012.1"/>
</dbReference>
<evidence type="ECO:0000313" key="4">
    <source>
        <dbReference type="Proteomes" id="UP001499978"/>
    </source>
</evidence>
<organism evidence="3 4">
    <name type="scientific">Pilimelia columellifera subsp. columellifera</name>
    <dbReference type="NCBI Taxonomy" id="706583"/>
    <lineage>
        <taxon>Bacteria</taxon>
        <taxon>Bacillati</taxon>
        <taxon>Actinomycetota</taxon>
        <taxon>Actinomycetes</taxon>
        <taxon>Micromonosporales</taxon>
        <taxon>Micromonosporaceae</taxon>
        <taxon>Pilimelia</taxon>
    </lineage>
</organism>
<sequence length="137" mass="14969">MTTYNTPSRPWVTGGLVLASTMMVILGLWQVFVGIAAIVNDDFFVVGVNYTYKIDTTTWGWIHLALGVAAVVAGVGLSARATWARVLGMVFAGLAMLNNFIFLPYYPLWSMTVIALSVFVIWALANAKSDESESPRM</sequence>
<comment type="caution">
    <text evidence="3">The sequence shown here is derived from an EMBL/GenBank/DDBJ whole genome shotgun (WGS) entry which is preliminary data.</text>
</comment>
<accession>A0ABP6AX45</accession>
<dbReference type="Pfam" id="PF23636">
    <property type="entry name" value="DUF7144"/>
    <property type="match status" value="1"/>
</dbReference>
<feature type="transmembrane region" description="Helical" evidence="1">
    <location>
        <begin position="12"/>
        <end position="39"/>
    </location>
</feature>
<feature type="domain" description="DUF7144" evidence="2">
    <location>
        <begin position="16"/>
        <end position="127"/>
    </location>
</feature>
<feature type="transmembrane region" description="Helical" evidence="1">
    <location>
        <begin position="59"/>
        <end position="79"/>
    </location>
</feature>
<protein>
    <recommendedName>
        <fullName evidence="2">DUF7144 domain-containing protein</fullName>
    </recommendedName>
</protein>
<feature type="transmembrane region" description="Helical" evidence="1">
    <location>
        <begin position="108"/>
        <end position="127"/>
    </location>
</feature>
<keyword evidence="1" id="KW-0812">Transmembrane</keyword>
<evidence type="ECO:0000259" key="2">
    <source>
        <dbReference type="Pfam" id="PF23636"/>
    </source>
</evidence>
<dbReference type="InterPro" id="IPR055568">
    <property type="entry name" value="DUF7144"/>
</dbReference>
<name>A0ABP6AX45_9ACTN</name>
<evidence type="ECO:0000256" key="1">
    <source>
        <dbReference type="SAM" id="Phobius"/>
    </source>
</evidence>
<evidence type="ECO:0000313" key="3">
    <source>
        <dbReference type="EMBL" id="GAA2526626.1"/>
    </source>
</evidence>
<keyword evidence="1" id="KW-0472">Membrane</keyword>
<dbReference type="Proteomes" id="UP001499978">
    <property type="component" value="Unassembled WGS sequence"/>
</dbReference>
<reference evidence="4" key="1">
    <citation type="journal article" date="2019" name="Int. J. Syst. Evol. Microbiol.">
        <title>The Global Catalogue of Microorganisms (GCM) 10K type strain sequencing project: providing services to taxonomists for standard genome sequencing and annotation.</title>
        <authorList>
            <consortium name="The Broad Institute Genomics Platform"/>
            <consortium name="The Broad Institute Genome Sequencing Center for Infectious Disease"/>
            <person name="Wu L."/>
            <person name="Ma J."/>
        </authorList>
    </citation>
    <scope>NUCLEOTIDE SEQUENCE [LARGE SCALE GENOMIC DNA]</scope>
    <source>
        <strain evidence="4">JCM 3367</strain>
    </source>
</reference>